<feature type="transmembrane region" description="Helical" evidence="1">
    <location>
        <begin position="20"/>
        <end position="37"/>
    </location>
</feature>
<dbReference type="AlphaFoldDB" id="A0A382JPB2"/>
<keyword evidence="1" id="KW-1133">Transmembrane helix</keyword>
<evidence type="ECO:0000256" key="1">
    <source>
        <dbReference type="SAM" id="Phobius"/>
    </source>
</evidence>
<evidence type="ECO:0000313" key="2">
    <source>
        <dbReference type="EMBL" id="SVC12441.1"/>
    </source>
</evidence>
<name>A0A382JPB2_9ZZZZ</name>
<keyword evidence="1" id="KW-0812">Transmembrane</keyword>
<accession>A0A382JPB2</accession>
<protein>
    <submittedName>
        <fullName evidence="2">Uncharacterized protein</fullName>
    </submittedName>
</protein>
<reference evidence="2" key="1">
    <citation type="submission" date="2018-05" db="EMBL/GenBank/DDBJ databases">
        <authorList>
            <person name="Lanie J.A."/>
            <person name="Ng W.-L."/>
            <person name="Kazmierczak K.M."/>
            <person name="Andrzejewski T.M."/>
            <person name="Davidsen T.M."/>
            <person name="Wayne K.J."/>
            <person name="Tettelin H."/>
            <person name="Glass J.I."/>
            <person name="Rusch D."/>
            <person name="Podicherti R."/>
            <person name="Tsui H.-C.T."/>
            <person name="Winkler M.E."/>
        </authorList>
    </citation>
    <scope>NUCLEOTIDE SEQUENCE</scope>
</reference>
<dbReference type="EMBL" id="UINC01074844">
    <property type="protein sequence ID" value="SVC12441.1"/>
    <property type="molecule type" value="Genomic_DNA"/>
</dbReference>
<gene>
    <name evidence="2" type="ORF">METZ01_LOCUS265295</name>
</gene>
<proteinExistence type="predicted"/>
<sequence length="40" mass="4577">MITSTREIQNRNGSMTSNRFMLLSFGLLLKIVLPLIPNKQ</sequence>
<keyword evidence="1" id="KW-0472">Membrane</keyword>
<organism evidence="2">
    <name type="scientific">marine metagenome</name>
    <dbReference type="NCBI Taxonomy" id="408172"/>
    <lineage>
        <taxon>unclassified sequences</taxon>
        <taxon>metagenomes</taxon>
        <taxon>ecological metagenomes</taxon>
    </lineage>
</organism>